<evidence type="ECO:0000313" key="2">
    <source>
        <dbReference type="EMBL" id="GIY25115.1"/>
    </source>
</evidence>
<feature type="transmembrane region" description="Helical" evidence="1">
    <location>
        <begin position="15"/>
        <end position="32"/>
    </location>
</feature>
<accession>A0AAV4RXV6</accession>
<name>A0AAV4RXV6_CAEEX</name>
<keyword evidence="3" id="KW-1185">Reference proteome</keyword>
<keyword evidence="1" id="KW-0472">Membrane</keyword>
<reference evidence="2 3" key="1">
    <citation type="submission" date="2021-06" db="EMBL/GenBank/DDBJ databases">
        <title>Caerostris extrusa draft genome.</title>
        <authorList>
            <person name="Kono N."/>
            <person name="Arakawa K."/>
        </authorList>
    </citation>
    <scope>NUCLEOTIDE SEQUENCE [LARGE SCALE GENOMIC DNA]</scope>
</reference>
<dbReference type="Proteomes" id="UP001054945">
    <property type="component" value="Unassembled WGS sequence"/>
</dbReference>
<evidence type="ECO:0000256" key="1">
    <source>
        <dbReference type="SAM" id="Phobius"/>
    </source>
</evidence>
<keyword evidence="1" id="KW-0812">Transmembrane</keyword>
<proteinExistence type="predicted"/>
<feature type="transmembrane region" description="Helical" evidence="1">
    <location>
        <begin position="52"/>
        <end position="69"/>
    </location>
</feature>
<gene>
    <name evidence="2" type="ORF">CEXT_410591</name>
</gene>
<sequence length="71" mass="8379">MIVPQLLRPFFDGNALFVFLFDICNIIFEEILRYFSDASLFNCPLPKRLKRWVFQSFIVGLVNVILVLVRL</sequence>
<dbReference type="EMBL" id="BPLR01008492">
    <property type="protein sequence ID" value="GIY25115.1"/>
    <property type="molecule type" value="Genomic_DNA"/>
</dbReference>
<protein>
    <submittedName>
        <fullName evidence="2">Uncharacterized protein</fullName>
    </submittedName>
</protein>
<evidence type="ECO:0000313" key="3">
    <source>
        <dbReference type="Proteomes" id="UP001054945"/>
    </source>
</evidence>
<organism evidence="2 3">
    <name type="scientific">Caerostris extrusa</name>
    <name type="common">Bark spider</name>
    <name type="synonym">Caerostris bankana</name>
    <dbReference type="NCBI Taxonomy" id="172846"/>
    <lineage>
        <taxon>Eukaryota</taxon>
        <taxon>Metazoa</taxon>
        <taxon>Ecdysozoa</taxon>
        <taxon>Arthropoda</taxon>
        <taxon>Chelicerata</taxon>
        <taxon>Arachnida</taxon>
        <taxon>Araneae</taxon>
        <taxon>Araneomorphae</taxon>
        <taxon>Entelegynae</taxon>
        <taxon>Araneoidea</taxon>
        <taxon>Araneidae</taxon>
        <taxon>Caerostris</taxon>
    </lineage>
</organism>
<comment type="caution">
    <text evidence="2">The sequence shown here is derived from an EMBL/GenBank/DDBJ whole genome shotgun (WGS) entry which is preliminary data.</text>
</comment>
<dbReference type="AlphaFoldDB" id="A0AAV4RXV6"/>
<keyword evidence="1" id="KW-1133">Transmembrane helix</keyword>